<dbReference type="InterPro" id="IPR011620">
    <property type="entry name" value="Sig_transdc_His_kinase_LytS_TM"/>
</dbReference>
<evidence type="ECO:0000256" key="4">
    <source>
        <dbReference type="ARBA" id="ARBA00022475"/>
    </source>
</evidence>
<dbReference type="Gene3D" id="1.10.287.130">
    <property type="match status" value="1"/>
</dbReference>
<keyword evidence="4" id="KW-1003">Cell membrane</keyword>
<evidence type="ECO:0000256" key="11">
    <source>
        <dbReference type="ARBA" id="ARBA00023012"/>
    </source>
</evidence>
<evidence type="ECO:0000256" key="10">
    <source>
        <dbReference type="ARBA" id="ARBA00022989"/>
    </source>
</evidence>
<organism evidence="15 16">
    <name type="scientific">Mangrovibacillus cuniculi</name>
    <dbReference type="NCBI Taxonomy" id="2593652"/>
    <lineage>
        <taxon>Bacteria</taxon>
        <taxon>Bacillati</taxon>
        <taxon>Bacillota</taxon>
        <taxon>Bacilli</taxon>
        <taxon>Bacillales</taxon>
        <taxon>Bacillaceae</taxon>
        <taxon>Mangrovibacillus</taxon>
    </lineage>
</organism>
<keyword evidence="6 13" id="KW-0812">Transmembrane</keyword>
<dbReference type="Gene3D" id="3.30.565.10">
    <property type="entry name" value="Histidine kinase-like ATPase, C-terminal domain"/>
    <property type="match status" value="1"/>
</dbReference>
<dbReference type="GO" id="GO:0000155">
    <property type="term" value="F:phosphorelay sensor kinase activity"/>
    <property type="evidence" value="ECO:0007669"/>
    <property type="project" value="InterPro"/>
</dbReference>
<feature type="transmembrane region" description="Helical" evidence="13">
    <location>
        <begin position="106"/>
        <end position="123"/>
    </location>
</feature>
<dbReference type="Pfam" id="PF02518">
    <property type="entry name" value="HATPase_c"/>
    <property type="match status" value="1"/>
</dbReference>
<dbReference type="SUPFAM" id="SSF55874">
    <property type="entry name" value="ATPase domain of HSP90 chaperone/DNA topoisomerase II/histidine kinase"/>
    <property type="match status" value="1"/>
</dbReference>
<feature type="transmembrane region" description="Helical" evidence="13">
    <location>
        <begin position="166"/>
        <end position="184"/>
    </location>
</feature>
<dbReference type="GO" id="GO:0005886">
    <property type="term" value="C:plasma membrane"/>
    <property type="evidence" value="ECO:0007669"/>
    <property type="project" value="UniProtKB-SubCell"/>
</dbReference>
<accession>A0A7S8HF90</accession>
<dbReference type="PANTHER" id="PTHR43065">
    <property type="entry name" value="SENSOR HISTIDINE KINASE"/>
    <property type="match status" value="1"/>
</dbReference>
<reference evidence="15 16" key="1">
    <citation type="submission" date="2019-07" db="EMBL/GenBank/DDBJ databases">
        <title>Genome sequence of 2 isolates from Red Sea Mangroves.</title>
        <authorList>
            <person name="Sefrji F."/>
            <person name="Michoud G."/>
            <person name="Merlino G."/>
            <person name="Daffonchio D."/>
        </authorList>
    </citation>
    <scope>NUCLEOTIDE SEQUENCE [LARGE SCALE GENOMIC DNA]</scope>
    <source>
        <strain evidence="15 16">R1DC41</strain>
    </source>
</reference>
<dbReference type="SUPFAM" id="SSF47384">
    <property type="entry name" value="Homodimeric domain of signal transducing histidine kinase"/>
    <property type="match status" value="1"/>
</dbReference>
<evidence type="ECO:0000256" key="5">
    <source>
        <dbReference type="ARBA" id="ARBA00022679"/>
    </source>
</evidence>
<dbReference type="SMART" id="SM00387">
    <property type="entry name" value="HATPase_c"/>
    <property type="match status" value="1"/>
</dbReference>
<dbReference type="KEGG" id="mcui:G8O30_06100"/>
<evidence type="ECO:0000259" key="14">
    <source>
        <dbReference type="PROSITE" id="PS50109"/>
    </source>
</evidence>
<evidence type="ECO:0000313" key="15">
    <source>
        <dbReference type="EMBL" id="QPC46568.1"/>
    </source>
</evidence>
<feature type="domain" description="Histidine kinase" evidence="14">
    <location>
        <begin position="212"/>
        <end position="419"/>
    </location>
</feature>
<dbReference type="PANTHER" id="PTHR43065:SF46">
    <property type="entry name" value="C4-DICARBOXYLATE TRANSPORT SENSOR PROTEIN DCTB"/>
    <property type="match status" value="1"/>
</dbReference>
<comment type="subcellular location">
    <subcellularLocation>
        <location evidence="2">Cell membrane</location>
        <topology evidence="2">Multi-pass membrane protein</topology>
    </subcellularLocation>
</comment>
<dbReference type="CDD" id="cd00082">
    <property type="entry name" value="HisKA"/>
    <property type="match status" value="1"/>
</dbReference>
<sequence length="420" mass="47966">MLFLSFLKPLIVNYTIMFSLAFNLNLLAPFKDNKEKLTKRQFLVYSLGFSFTGVLCMLYPIESLGETNFDLRMVLILVGAIYFGLIPSFIIFLIISIGRIIIGGEFVFLGLLINFTAFVVPHMFKRFFNPFEKQFLIRCIAFYFVYFIITNILVYNMVPFVQMSFLLTYNTAFFATYLALLFLLEKLKDVNRQVEEATYLQNVHTIGQMAAAFAHEIRNPITTVRGFIQYLSTENHHKDLSKFSPLILEELDRTNQVITDYLQLAKPRKPIIDSFMVDRIVKDTISMVAPSATFQGIRFEQELSPHLFMKADGQHVKQCLLNILLNSVEASPPNSVINVSSGICSKKLFAFISVTDYGVGMTTEELEKVGILHYTTKTTGTGIGSMVVNRLLREMNGSVKYESVKNEFTKVTMFLPLHQD</sequence>
<proteinExistence type="predicted"/>
<keyword evidence="5" id="KW-0808">Transferase</keyword>
<dbReference type="GO" id="GO:0005524">
    <property type="term" value="F:ATP binding"/>
    <property type="evidence" value="ECO:0007669"/>
    <property type="project" value="UniProtKB-KW"/>
</dbReference>
<comment type="catalytic activity">
    <reaction evidence="1">
        <text>ATP + protein L-histidine = ADP + protein N-phospho-L-histidine.</text>
        <dbReference type="EC" id="2.7.13.3"/>
    </reaction>
</comment>
<evidence type="ECO:0000313" key="16">
    <source>
        <dbReference type="Proteomes" id="UP000593626"/>
    </source>
</evidence>
<feature type="transmembrane region" description="Helical" evidence="13">
    <location>
        <begin position="12"/>
        <end position="30"/>
    </location>
</feature>
<evidence type="ECO:0000256" key="1">
    <source>
        <dbReference type="ARBA" id="ARBA00000085"/>
    </source>
</evidence>
<dbReference type="SMART" id="SM00388">
    <property type="entry name" value="HisKA"/>
    <property type="match status" value="1"/>
</dbReference>
<dbReference type="EC" id="2.7.13.3" evidence="3"/>
<evidence type="ECO:0000256" key="8">
    <source>
        <dbReference type="ARBA" id="ARBA00022777"/>
    </source>
</evidence>
<gene>
    <name evidence="15" type="ORF">G8O30_06100</name>
</gene>
<dbReference type="InterPro" id="IPR003594">
    <property type="entry name" value="HATPase_dom"/>
</dbReference>
<dbReference type="RefSeq" id="WP_239674092.1">
    <property type="nucleotide sequence ID" value="NZ_CP049742.1"/>
</dbReference>
<keyword evidence="11" id="KW-0902">Two-component regulatory system</keyword>
<keyword evidence="16" id="KW-1185">Reference proteome</keyword>
<dbReference type="InterPro" id="IPR003661">
    <property type="entry name" value="HisK_dim/P_dom"/>
</dbReference>
<protein>
    <recommendedName>
        <fullName evidence="3">histidine kinase</fullName>
        <ecNumber evidence="3">2.7.13.3</ecNumber>
    </recommendedName>
</protein>
<dbReference type="Pfam" id="PF00512">
    <property type="entry name" value="HisKA"/>
    <property type="match status" value="1"/>
</dbReference>
<dbReference type="InterPro" id="IPR036097">
    <property type="entry name" value="HisK_dim/P_sf"/>
</dbReference>
<dbReference type="Pfam" id="PF07694">
    <property type="entry name" value="5TM-5TMR_LYT"/>
    <property type="match status" value="1"/>
</dbReference>
<dbReference type="InterPro" id="IPR036890">
    <property type="entry name" value="HATPase_C_sf"/>
</dbReference>
<dbReference type="Proteomes" id="UP000593626">
    <property type="component" value="Chromosome"/>
</dbReference>
<dbReference type="EMBL" id="CP049742">
    <property type="protein sequence ID" value="QPC46568.1"/>
    <property type="molecule type" value="Genomic_DNA"/>
</dbReference>
<keyword evidence="10 13" id="KW-1133">Transmembrane helix</keyword>
<evidence type="ECO:0000256" key="13">
    <source>
        <dbReference type="SAM" id="Phobius"/>
    </source>
</evidence>
<keyword evidence="7" id="KW-0547">Nucleotide-binding</keyword>
<keyword evidence="9" id="KW-0067">ATP-binding</keyword>
<evidence type="ECO:0000256" key="12">
    <source>
        <dbReference type="ARBA" id="ARBA00023136"/>
    </source>
</evidence>
<keyword evidence="8 15" id="KW-0418">Kinase</keyword>
<dbReference type="InterPro" id="IPR005467">
    <property type="entry name" value="His_kinase_dom"/>
</dbReference>
<dbReference type="PROSITE" id="PS50109">
    <property type="entry name" value="HIS_KIN"/>
    <property type="match status" value="1"/>
</dbReference>
<feature type="transmembrane region" description="Helical" evidence="13">
    <location>
        <begin position="135"/>
        <end position="154"/>
    </location>
</feature>
<evidence type="ECO:0000256" key="6">
    <source>
        <dbReference type="ARBA" id="ARBA00022692"/>
    </source>
</evidence>
<evidence type="ECO:0000256" key="3">
    <source>
        <dbReference type="ARBA" id="ARBA00012438"/>
    </source>
</evidence>
<dbReference type="AlphaFoldDB" id="A0A7S8HF90"/>
<feature type="transmembrane region" description="Helical" evidence="13">
    <location>
        <begin position="73"/>
        <end position="94"/>
    </location>
</feature>
<feature type="transmembrane region" description="Helical" evidence="13">
    <location>
        <begin position="42"/>
        <end position="61"/>
    </location>
</feature>
<keyword evidence="12 13" id="KW-0472">Membrane</keyword>
<evidence type="ECO:0000256" key="9">
    <source>
        <dbReference type="ARBA" id="ARBA00022840"/>
    </source>
</evidence>
<evidence type="ECO:0000256" key="2">
    <source>
        <dbReference type="ARBA" id="ARBA00004651"/>
    </source>
</evidence>
<evidence type="ECO:0000256" key="7">
    <source>
        <dbReference type="ARBA" id="ARBA00022741"/>
    </source>
</evidence>
<dbReference type="GO" id="GO:0071555">
    <property type="term" value="P:cell wall organization"/>
    <property type="evidence" value="ECO:0007669"/>
    <property type="project" value="InterPro"/>
</dbReference>
<name>A0A7S8HF90_9BACI</name>